<sequence>MSSTADHPTRIILVRHGETDWNRAGRIQGSTDIPLNDTGRAQARDAAERLVAEVTDAATVAVVSSDLSRARETATLIADRLALPLGPSDIGLRERGYGIAEGLDVTEFRARFGDTHSGEVPGAETVDEVADRANDALRRLIAASDSPDVLIAVAHGALIRAVLRAAASGVAPTDDARVGNGEWRELALTADGRLVAASTQH</sequence>
<dbReference type="PANTHER" id="PTHR48100:SF1">
    <property type="entry name" value="HISTIDINE PHOSPHATASE FAMILY PROTEIN-RELATED"/>
    <property type="match status" value="1"/>
</dbReference>
<dbReference type="SUPFAM" id="SSF53254">
    <property type="entry name" value="Phosphoglycerate mutase-like"/>
    <property type="match status" value="1"/>
</dbReference>
<keyword evidence="6" id="KW-1185">Reference proteome</keyword>
<dbReference type="SMART" id="SM00855">
    <property type="entry name" value="PGAM"/>
    <property type="match status" value="1"/>
</dbReference>
<gene>
    <name evidence="5" type="primary">gpgP</name>
    <name evidence="5" type="ORF">RR49_02253</name>
</gene>
<dbReference type="PATRIC" id="fig|400772.4.peg.2266"/>
<keyword evidence="1" id="KW-0324">Glycolysis</keyword>
<dbReference type="EMBL" id="JYIY01000077">
    <property type="protein sequence ID" value="KJL35817.1"/>
    <property type="molecule type" value="Genomic_DNA"/>
</dbReference>
<protein>
    <submittedName>
        <fullName evidence="5">Glucosyl-3-phosphoglycerate phosphatase</fullName>
        <ecNumber evidence="5">3.1.3.-</ecNumber>
    </submittedName>
</protein>
<dbReference type="Pfam" id="PF00300">
    <property type="entry name" value="His_Phos_1"/>
    <property type="match status" value="1"/>
</dbReference>
<accession>A0A0F0LRG5</accession>
<keyword evidence="2" id="KW-0413">Isomerase</keyword>
<dbReference type="OrthoDB" id="4697614at2"/>
<evidence type="ECO:0000313" key="5">
    <source>
        <dbReference type="EMBL" id="KJL35817.1"/>
    </source>
</evidence>
<proteinExistence type="predicted"/>
<feature type="active site" description="Proton donor/acceptor" evidence="3">
    <location>
        <position position="94"/>
    </location>
</feature>
<dbReference type="Gene3D" id="3.40.50.1240">
    <property type="entry name" value="Phosphoglycerate mutase-like"/>
    <property type="match status" value="1"/>
</dbReference>
<feature type="binding site" evidence="4">
    <location>
        <begin position="15"/>
        <end position="22"/>
    </location>
    <ligand>
        <name>substrate</name>
    </ligand>
</feature>
<dbReference type="STRING" id="400772.RR49_02253"/>
<dbReference type="PANTHER" id="PTHR48100">
    <property type="entry name" value="BROAD-SPECIFICITY PHOSPHATASE YOR283W-RELATED"/>
    <property type="match status" value="1"/>
</dbReference>
<feature type="binding site" evidence="4">
    <location>
        <begin position="94"/>
        <end position="97"/>
    </location>
    <ligand>
        <name>substrate</name>
    </ligand>
</feature>
<feature type="active site" description="Tele-phosphohistidine intermediate" evidence="3">
    <location>
        <position position="16"/>
    </location>
</feature>
<organism evidence="5 6">
    <name type="scientific">Microbacterium ginsengisoli</name>
    <dbReference type="NCBI Taxonomy" id="400772"/>
    <lineage>
        <taxon>Bacteria</taxon>
        <taxon>Bacillati</taxon>
        <taxon>Actinomycetota</taxon>
        <taxon>Actinomycetes</taxon>
        <taxon>Micrococcales</taxon>
        <taxon>Microbacteriaceae</taxon>
        <taxon>Microbacterium</taxon>
    </lineage>
</organism>
<dbReference type="CDD" id="cd07067">
    <property type="entry name" value="HP_PGM_like"/>
    <property type="match status" value="1"/>
</dbReference>
<dbReference type="InterPro" id="IPR001345">
    <property type="entry name" value="PG/BPGM_mutase_AS"/>
</dbReference>
<dbReference type="GO" id="GO:0016791">
    <property type="term" value="F:phosphatase activity"/>
    <property type="evidence" value="ECO:0007669"/>
    <property type="project" value="TreeGrafter"/>
</dbReference>
<evidence type="ECO:0000256" key="2">
    <source>
        <dbReference type="ARBA" id="ARBA00023235"/>
    </source>
</evidence>
<dbReference type="InterPro" id="IPR029033">
    <property type="entry name" value="His_PPase_superfam"/>
</dbReference>
<evidence type="ECO:0000256" key="3">
    <source>
        <dbReference type="PIRSR" id="PIRSR613078-1"/>
    </source>
</evidence>
<dbReference type="AlphaFoldDB" id="A0A0F0LRG5"/>
<evidence type="ECO:0000256" key="4">
    <source>
        <dbReference type="PIRSR" id="PIRSR613078-2"/>
    </source>
</evidence>
<keyword evidence="5" id="KW-0378">Hydrolase</keyword>
<name>A0A0F0LRG5_9MICO</name>
<dbReference type="PROSITE" id="PS00175">
    <property type="entry name" value="PG_MUTASE"/>
    <property type="match status" value="1"/>
</dbReference>
<dbReference type="RefSeq" id="WP_045248149.1">
    <property type="nucleotide sequence ID" value="NZ_JYIY01000077.1"/>
</dbReference>
<feature type="binding site" evidence="4">
    <location>
        <position position="69"/>
    </location>
    <ligand>
        <name>substrate</name>
    </ligand>
</feature>
<evidence type="ECO:0000256" key="1">
    <source>
        <dbReference type="ARBA" id="ARBA00023152"/>
    </source>
</evidence>
<dbReference type="EC" id="3.1.3.-" evidence="5"/>
<dbReference type="InterPro" id="IPR013078">
    <property type="entry name" value="His_Pase_superF_clade-1"/>
</dbReference>
<comment type="caution">
    <text evidence="5">The sequence shown here is derived from an EMBL/GenBank/DDBJ whole genome shotgun (WGS) entry which is preliminary data.</text>
</comment>
<evidence type="ECO:0000313" key="6">
    <source>
        <dbReference type="Proteomes" id="UP000033451"/>
    </source>
</evidence>
<dbReference type="GO" id="GO:0005737">
    <property type="term" value="C:cytoplasm"/>
    <property type="evidence" value="ECO:0007669"/>
    <property type="project" value="TreeGrafter"/>
</dbReference>
<reference evidence="5 6" key="1">
    <citation type="submission" date="2015-02" db="EMBL/GenBank/DDBJ databases">
        <title>Draft genome sequences of ten Microbacterium spp. with emphasis on heavy metal contaminated environments.</title>
        <authorList>
            <person name="Corretto E."/>
        </authorList>
    </citation>
    <scope>NUCLEOTIDE SEQUENCE [LARGE SCALE GENOMIC DNA]</scope>
    <source>
        <strain evidence="5 6">DSM 18659</strain>
    </source>
</reference>
<dbReference type="Proteomes" id="UP000033451">
    <property type="component" value="Unassembled WGS sequence"/>
</dbReference>
<dbReference type="InterPro" id="IPR050275">
    <property type="entry name" value="PGM_Phosphatase"/>
</dbReference>